<dbReference type="SUPFAM" id="SSF53098">
    <property type="entry name" value="Ribonuclease H-like"/>
    <property type="match status" value="1"/>
</dbReference>
<dbReference type="Pfam" id="PF14291">
    <property type="entry name" value="DUF4371"/>
    <property type="match status" value="1"/>
</dbReference>
<dbReference type="InterPro" id="IPR012337">
    <property type="entry name" value="RNaseH-like_sf"/>
</dbReference>
<dbReference type="OrthoDB" id="6584407at2759"/>
<evidence type="ECO:0000259" key="2">
    <source>
        <dbReference type="Pfam" id="PF14291"/>
    </source>
</evidence>
<dbReference type="EnsemblMetazoa" id="XM_008181311.1">
    <property type="protein sequence ID" value="XP_008179533.1"/>
    <property type="gene ID" value="LOC103308241"/>
</dbReference>
<dbReference type="AlphaFoldDB" id="A0A8R1X151"/>
<reference evidence="4" key="1">
    <citation type="submission" date="2010-06" db="EMBL/GenBank/DDBJ databases">
        <authorList>
            <person name="Jiang H."/>
            <person name="Abraham K."/>
            <person name="Ali S."/>
            <person name="Alsbrooks S.L."/>
            <person name="Anim B.N."/>
            <person name="Anosike U.S."/>
            <person name="Attaway T."/>
            <person name="Bandaranaike D.P."/>
            <person name="Battles P.K."/>
            <person name="Bell S.N."/>
            <person name="Bell A.V."/>
            <person name="Beltran B."/>
            <person name="Bickham C."/>
            <person name="Bustamante Y."/>
            <person name="Caleb T."/>
            <person name="Canada A."/>
            <person name="Cardenas V."/>
            <person name="Carter K."/>
            <person name="Chacko J."/>
            <person name="Chandrabose M.N."/>
            <person name="Chavez D."/>
            <person name="Chavez A."/>
            <person name="Chen L."/>
            <person name="Chu H.-S."/>
            <person name="Claassen K.J."/>
            <person name="Cockrell R."/>
            <person name="Collins M."/>
            <person name="Cooper J.A."/>
            <person name="Cree A."/>
            <person name="Curry S.M."/>
            <person name="Da Y."/>
            <person name="Dao M.D."/>
            <person name="Das B."/>
            <person name="Davila M.-L."/>
            <person name="Davy-Carroll L."/>
            <person name="Denson S."/>
            <person name="Dinh H."/>
            <person name="Ebong V.E."/>
            <person name="Edwards J.R."/>
            <person name="Egan A."/>
            <person name="El-Daye J."/>
            <person name="Escobedo L."/>
            <person name="Fernandez S."/>
            <person name="Fernando P.R."/>
            <person name="Flagg N."/>
            <person name="Forbes L.D."/>
            <person name="Fowler R.G."/>
            <person name="Fu Q."/>
            <person name="Gabisi R.A."/>
            <person name="Ganer J."/>
            <person name="Garbino Pronczuk A."/>
            <person name="Garcia R.M."/>
            <person name="Garner T."/>
            <person name="Garrett T.E."/>
            <person name="Gonzalez D.A."/>
            <person name="Hamid H."/>
            <person name="Hawkins E.S."/>
            <person name="Hirani K."/>
            <person name="Hogues M.E."/>
            <person name="Hollins B."/>
            <person name="Hsiao C.-H."/>
            <person name="Jabil R."/>
            <person name="James M.L."/>
            <person name="Jhangiani S.N."/>
            <person name="Johnson B."/>
            <person name="Johnson Q."/>
            <person name="Joshi V."/>
            <person name="Kalu J.B."/>
            <person name="Kam C."/>
            <person name="Kashfia A."/>
            <person name="Keebler J."/>
            <person name="Kisamo H."/>
            <person name="Kovar C.L."/>
            <person name="Lago L.A."/>
            <person name="Lai C.-Y."/>
            <person name="Laidlaw J."/>
            <person name="Lara F."/>
            <person name="Le T.-K."/>
            <person name="Lee S.L."/>
            <person name="Legall F.H."/>
            <person name="Lemon S.J."/>
            <person name="Lewis L.R."/>
            <person name="Li B."/>
            <person name="Liu Y."/>
            <person name="Liu Y.-S."/>
            <person name="Lopez J."/>
            <person name="Lozado R.J."/>
            <person name="Lu J."/>
            <person name="Madu R.C."/>
            <person name="Maheshwari M."/>
            <person name="Maheshwari R."/>
            <person name="Malloy K."/>
            <person name="Martinez E."/>
            <person name="Mathew T."/>
            <person name="Mercado I.C."/>
            <person name="Mercado C."/>
            <person name="Meyer B."/>
            <person name="Montgomery K."/>
            <person name="Morgan M.B."/>
            <person name="Munidasa M."/>
            <person name="Nazareth L.V."/>
            <person name="Nelson J."/>
            <person name="Ng B.M."/>
            <person name="Nguyen N.B."/>
            <person name="Nguyen P.Q."/>
            <person name="Nguyen T."/>
            <person name="Obregon M."/>
            <person name="Okwuonu G.O."/>
            <person name="Onwere C.G."/>
            <person name="Orozco G."/>
            <person name="Parra A."/>
            <person name="Patel S."/>
            <person name="Patil S."/>
            <person name="Perez A."/>
            <person name="Perez Y."/>
            <person name="Pham C."/>
            <person name="Primus E.L."/>
            <person name="Pu L.-L."/>
            <person name="Puazo M."/>
            <person name="Qin X."/>
            <person name="Quiroz J.B."/>
            <person name="Reese J."/>
            <person name="Richards S."/>
            <person name="Rives C.M."/>
            <person name="Robberts R."/>
            <person name="Ruiz S.J."/>
            <person name="Ruiz M.J."/>
            <person name="Santibanez J."/>
            <person name="Schneider B.W."/>
            <person name="Sisson I."/>
            <person name="Smith M."/>
            <person name="Sodergren E."/>
            <person name="Song X.-Z."/>
            <person name="Song B.B."/>
            <person name="Summersgill H."/>
            <person name="Thelus R."/>
            <person name="Thornton R.D."/>
            <person name="Trejos Z.Y."/>
            <person name="Usmani K."/>
            <person name="Vattathil S."/>
            <person name="Villasana D."/>
            <person name="Walker D.L."/>
            <person name="Wang S."/>
            <person name="Wang K."/>
            <person name="White C.S."/>
            <person name="Williams A.C."/>
            <person name="Williamson J."/>
            <person name="Wilson K."/>
            <person name="Woghiren I.O."/>
            <person name="Woodworth J.R."/>
            <person name="Worley K.C."/>
            <person name="Wright R.A."/>
            <person name="Wu W."/>
            <person name="Young L."/>
            <person name="Zhang L."/>
            <person name="Zhang J."/>
            <person name="Zhu Y."/>
            <person name="Muzny D.M."/>
            <person name="Weinstock G."/>
            <person name="Gibbs R.A."/>
        </authorList>
    </citation>
    <scope>NUCLEOTIDE SEQUENCE [LARGE SCALE GENOMIC DNA]</scope>
    <source>
        <strain evidence="4">LSR1</strain>
    </source>
</reference>
<dbReference type="PANTHER" id="PTHR45749:SF21">
    <property type="entry name" value="DUF4371 DOMAIN-CONTAINING PROTEIN"/>
    <property type="match status" value="1"/>
</dbReference>
<dbReference type="KEGG" id="api:103308241"/>
<sequence>MKQKKENRLNLLPIIECVMLCGRQELALRGHKDAGPICFKTEFEPYINEGNFRAILKYKAKDLNHLKHFLESDGRYKYTSAKIQNEIISSAGDILLEKIVKEVNSAKCFSVLADETTDISVKEQLALCVRYVVGSDENVFVCERFLKYIEIHSLTGKDIASTIVNGLNSCGIDCSNMYGQGYDGASNMSGRFKGTQKIVRETCPKALYVHCAAHSLNLAVSTSCDIQAIRNSLGLVEKMYCFLNTPKRKNVLLSVINESDLDTRSKSIKHLCATRWVERYTAINDFVELFPYVIQTLEKICEWNDTTSTDANILMKAMDSEFLISLQVLFSYGLPLCKLLQKVNLDLKEAVDLAEITVATIQRLRVNIAEEFKQLFKEAELNERFLCHKNVLKGFQCLFSGTYSDDFDELLLFYLDTDEQIVKAELNLWHAVLNNNGQYPKSGLEALRLCKKEMFPNIHFLVQILCTLPVSTATPERTFSCLKRLKTYLRNTMTEARLNGLTMLAVHTDIPLSAEEVLDELAKKPRKLDFVL</sequence>
<dbReference type="InterPro" id="IPR025398">
    <property type="entry name" value="DUF4371"/>
</dbReference>
<proteinExistence type="predicted"/>
<feature type="domain" description="DUF4371" evidence="2">
    <location>
        <begin position="39"/>
        <end position="194"/>
    </location>
</feature>
<organism evidence="3 4">
    <name type="scientific">Acyrthosiphon pisum</name>
    <name type="common">Pea aphid</name>
    <dbReference type="NCBI Taxonomy" id="7029"/>
    <lineage>
        <taxon>Eukaryota</taxon>
        <taxon>Metazoa</taxon>
        <taxon>Ecdysozoa</taxon>
        <taxon>Arthropoda</taxon>
        <taxon>Hexapoda</taxon>
        <taxon>Insecta</taxon>
        <taxon>Pterygota</taxon>
        <taxon>Neoptera</taxon>
        <taxon>Paraneoptera</taxon>
        <taxon>Hemiptera</taxon>
        <taxon>Sternorrhyncha</taxon>
        <taxon>Aphidomorpha</taxon>
        <taxon>Aphidoidea</taxon>
        <taxon>Aphididae</taxon>
        <taxon>Macrosiphini</taxon>
        <taxon>Acyrthosiphon</taxon>
    </lineage>
</organism>
<keyword evidence="4" id="KW-1185">Reference proteome</keyword>
<dbReference type="RefSeq" id="XP_008179533.1">
    <property type="nucleotide sequence ID" value="XM_008181311.1"/>
</dbReference>
<protein>
    <submittedName>
        <fullName evidence="3">Uncharacterized protein</fullName>
    </submittedName>
</protein>
<dbReference type="GeneID" id="103308241"/>
<evidence type="ECO:0000259" key="1">
    <source>
        <dbReference type="Pfam" id="PF05699"/>
    </source>
</evidence>
<accession>A0A8R1X151</accession>
<dbReference type="Pfam" id="PF05699">
    <property type="entry name" value="Dimer_Tnp_hAT"/>
    <property type="match status" value="1"/>
</dbReference>
<evidence type="ECO:0000313" key="3">
    <source>
        <dbReference type="EnsemblMetazoa" id="XP_008179533.1"/>
    </source>
</evidence>
<feature type="domain" description="HAT C-terminal dimerisation" evidence="1">
    <location>
        <begin position="451"/>
        <end position="509"/>
    </location>
</feature>
<dbReference type="Proteomes" id="UP000007819">
    <property type="component" value="Unassembled WGS sequence"/>
</dbReference>
<reference evidence="3" key="2">
    <citation type="submission" date="2022-06" db="UniProtKB">
        <authorList>
            <consortium name="EnsemblMetazoa"/>
        </authorList>
    </citation>
    <scope>IDENTIFICATION</scope>
</reference>
<dbReference type="GO" id="GO:0046983">
    <property type="term" value="F:protein dimerization activity"/>
    <property type="evidence" value="ECO:0007669"/>
    <property type="project" value="InterPro"/>
</dbReference>
<name>A0A8R1X151_ACYPI</name>
<evidence type="ECO:0000313" key="4">
    <source>
        <dbReference type="Proteomes" id="UP000007819"/>
    </source>
</evidence>
<dbReference type="InterPro" id="IPR008906">
    <property type="entry name" value="HATC_C_dom"/>
</dbReference>
<dbReference type="PANTHER" id="PTHR45749">
    <property type="match status" value="1"/>
</dbReference>